<sequence length="237" mass="27141">MIKVLIVEDDPMVAQLNKNYIEQIDGFTLSGIAANTDEAIEQMSQVKIDLMLLDVYLPGLNGIDFLKRIREQNQDIDVILITAASDIHQIQQSLRLGAVDYLIKPFEFERFEKSLTQYKNSHYKLTDIDKVNQHEIDRLLHTSSPRPEGPKIEGLPKGLTKNTLATINHIILSKAPDLFSTDDMADATQISRVSVRKYLKFLSEIGYLEETLTYGVGRPIYQYKLNDTKRDQIDHYL</sequence>
<dbReference type="SMART" id="SM00448">
    <property type="entry name" value="REC"/>
    <property type="match status" value="1"/>
</dbReference>
<dbReference type="Gene3D" id="3.40.50.2300">
    <property type="match status" value="1"/>
</dbReference>
<gene>
    <name evidence="11" type="ORF">MUO14_07520</name>
</gene>
<evidence type="ECO:0000259" key="10">
    <source>
        <dbReference type="PROSITE" id="PS50110"/>
    </source>
</evidence>
<reference evidence="11 12" key="1">
    <citation type="submission" date="2022-04" db="EMBL/GenBank/DDBJ databases">
        <title>Halobacillus sp. isolated from saltern.</title>
        <authorList>
            <person name="Won M."/>
            <person name="Lee C.-M."/>
            <person name="Woen H.-Y."/>
            <person name="Kwon S.-W."/>
        </authorList>
    </citation>
    <scope>NUCLEOTIDE SEQUENCE [LARGE SCALE GENOMIC DNA]</scope>
    <source>
        <strain evidence="11 12">SSTM10-2</strain>
    </source>
</reference>
<dbReference type="EMBL" id="CP095074">
    <property type="protein sequence ID" value="UOQ94772.1"/>
    <property type="molecule type" value="Genomic_DNA"/>
</dbReference>
<dbReference type="InterPro" id="IPR011006">
    <property type="entry name" value="CheY-like_superfamily"/>
</dbReference>
<protein>
    <submittedName>
        <fullName evidence="11">Response regulator</fullName>
    </submittedName>
</protein>
<evidence type="ECO:0000256" key="3">
    <source>
        <dbReference type="ARBA" id="ARBA00022553"/>
    </source>
</evidence>
<dbReference type="InterPro" id="IPR051271">
    <property type="entry name" value="2C-system_Tx_regulators"/>
</dbReference>
<evidence type="ECO:0000256" key="8">
    <source>
        <dbReference type="ARBA" id="ARBA00023163"/>
    </source>
</evidence>
<keyword evidence="8" id="KW-0804">Transcription</keyword>
<dbReference type="PANTHER" id="PTHR45526:SF1">
    <property type="entry name" value="TRANSCRIPTIONAL REGULATORY PROTEIN DCUR-RELATED"/>
    <property type="match status" value="1"/>
</dbReference>
<keyword evidence="3 9" id="KW-0597">Phosphoprotein</keyword>
<evidence type="ECO:0000313" key="11">
    <source>
        <dbReference type="EMBL" id="UOQ94772.1"/>
    </source>
</evidence>
<dbReference type="CDD" id="cd19925">
    <property type="entry name" value="REC_citrate_TCS"/>
    <property type="match status" value="1"/>
</dbReference>
<comment type="subcellular location">
    <subcellularLocation>
        <location evidence="1">Cytoplasm</location>
    </subcellularLocation>
</comment>
<feature type="domain" description="Response regulatory" evidence="10">
    <location>
        <begin position="3"/>
        <end position="119"/>
    </location>
</feature>
<evidence type="ECO:0000256" key="9">
    <source>
        <dbReference type="PROSITE-ProRule" id="PRU00169"/>
    </source>
</evidence>
<dbReference type="InterPro" id="IPR036390">
    <property type="entry name" value="WH_DNA-bd_sf"/>
</dbReference>
<feature type="modified residue" description="4-aspartylphosphate" evidence="9">
    <location>
        <position position="54"/>
    </location>
</feature>
<keyword evidence="4" id="KW-0902">Two-component regulatory system</keyword>
<dbReference type="SUPFAM" id="SSF46785">
    <property type="entry name" value="Winged helix' DNA-binding domain"/>
    <property type="match status" value="1"/>
</dbReference>
<dbReference type="InterPro" id="IPR024187">
    <property type="entry name" value="Sig_transdc_resp-reg_cit/mal"/>
</dbReference>
<organism evidence="11 12">
    <name type="scientific">Halobacillus shinanisalinarum</name>
    <dbReference type="NCBI Taxonomy" id="2932258"/>
    <lineage>
        <taxon>Bacteria</taxon>
        <taxon>Bacillati</taxon>
        <taxon>Bacillota</taxon>
        <taxon>Bacilli</taxon>
        <taxon>Bacillales</taxon>
        <taxon>Bacillaceae</taxon>
        <taxon>Halobacillus</taxon>
    </lineage>
</organism>
<keyword evidence="2" id="KW-0963">Cytoplasm</keyword>
<dbReference type="Pfam" id="PF00072">
    <property type="entry name" value="Response_reg"/>
    <property type="match status" value="1"/>
</dbReference>
<name>A0ABY4H5B2_9BACI</name>
<evidence type="ECO:0000256" key="6">
    <source>
        <dbReference type="ARBA" id="ARBA00023125"/>
    </source>
</evidence>
<keyword evidence="5" id="KW-0805">Transcription regulation</keyword>
<dbReference type="SUPFAM" id="SSF52172">
    <property type="entry name" value="CheY-like"/>
    <property type="match status" value="1"/>
</dbReference>
<dbReference type="PROSITE" id="PS50110">
    <property type="entry name" value="RESPONSE_REGULATORY"/>
    <property type="match status" value="1"/>
</dbReference>
<proteinExistence type="predicted"/>
<accession>A0ABY4H5B2</accession>
<keyword evidence="12" id="KW-1185">Reference proteome</keyword>
<evidence type="ECO:0000256" key="7">
    <source>
        <dbReference type="ARBA" id="ARBA00023159"/>
    </source>
</evidence>
<dbReference type="InterPro" id="IPR001789">
    <property type="entry name" value="Sig_transdc_resp-reg_receiver"/>
</dbReference>
<evidence type="ECO:0000256" key="2">
    <source>
        <dbReference type="ARBA" id="ARBA00022490"/>
    </source>
</evidence>
<dbReference type="PIRSF" id="PIRSF006171">
    <property type="entry name" value="RR_citrat_malat"/>
    <property type="match status" value="1"/>
</dbReference>
<evidence type="ECO:0000256" key="1">
    <source>
        <dbReference type="ARBA" id="ARBA00004496"/>
    </source>
</evidence>
<evidence type="ECO:0000256" key="4">
    <source>
        <dbReference type="ARBA" id="ARBA00023012"/>
    </source>
</evidence>
<dbReference type="PANTHER" id="PTHR45526">
    <property type="entry name" value="TRANSCRIPTIONAL REGULATORY PROTEIN DPIA"/>
    <property type="match status" value="1"/>
</dbReference>
<evidence type="ECO:0000313" key="12">
    <source>
        <dbReference type="Proteomes" id="UP000831880"/>
    </source>
</evidence>
<keyword evidence="6" id="KW-0238">DNA-binding</keyword>
<keyword evidence="7" id="KW-0010">Activator</keyword>
<dbReference type="RefSeq" id="WP_244754628.1">
    <property type="nucleotide sequence ID" value="NZ_CP095074.1"/>
</dbReference>
<dbReference type="Proteomes" id="UP000831880">
    <property type="component" value="Chromosome"/>
</dbReference>
<evidence type="ECO:0000256" key="5">
    <source>
        <dbReference type="ARBA" id="ARBA00023015"/>
    </source>
</evidence>